<feature type="domain" description="GAF" evidence="1">
    <location>
        <begin position="77"/>
        <end position="219"/>
    </location>
</feature>
<accession>A0ABV6RJZ3</accession>
<dbReference type="Gene3D" id="3.30.450.40">
    <property type="match status" value="1"/>
</dbReference>
<dbReference type="PANTHER" id="PTHR43102:SF2">
    <property type="entry name" value="GAF DOMAIN-CONTAINING PROTEIN"/>
    <property type="match status" value="1"/>
</dbReference>
<organism evidence="2 3">
    <name type="scientific">Lysobacter korlensis</name>
    <dbReference type="NCBI Taxonomy" id="553636"/>
    <lineage>
        <taxon>Bacteria</taxon>
        <taxon>Pseudomonadati</taxon>
        <taxon>Pseudomonadota</taxon>
        <taxon>Gammaproteobacteria</taxon>
        <taxon>Lysobacterales</taxon>
        <taxon>Lysobacteraceae</taxon>
        <taxon>Lysobacter</taxon>
    </lineage>
</organism>
<proteinExistence type="predicted"/>
<reference evidence="2 3" key="1">
    <citation type="submission" date="2024-09" db="EMBL/GenBank/DDBJ databases">
        <authorList>
            <person name="Sun Q."/>
            <person name="Mori K."/>
        </authorList>
    </citation>
    <scope>NUCLEOTIDE SEQUENCE [LARGE SCALE GENOMIC DNA]</scope>
    <source>
        <strain evidence="2 3">KCTC 23076</strain>
    </source>
</reference>
<dbReference type="Pfam" id="PF01590">
    <property type="entry name" value="GAF"/>
    <property type="match status" value="1"/>
</dbReference>
<comment type="caution">
    <text evidence="2">The sequence shown here is derived from an EMBL/GenBank/DDBJ whole genome shotgun (WGS) entry which is preliminary data.</text>
</comment>
<protein>
    <submittedName>
        <fullName evidence="2">GAF domain-containing protein</fullName>
    </submittedName>
</protein>
<dbReference type="RefSeq" id="WP_386664487.1">
    <property type="nucleotide sequence ID" value="NZ_JBHLTG010000001.1"/>
</dbReference>
<keyword evidence="3" id="KW-1185">Reference proteome</keyword>
<dbReference type="SMART" id="SM00065">
    <property type="entry name" value="GAF"/>
    <property type="match status" value="1"/>
</dbReference>
<dbReference type="InterPro" id="IPR003018">
    <property type="entry name" value="GAF"/>
</dbReference>
<dbReference type="InterPro" id="IPR029016">
    <property type="entry name" value="GAF-like_dom_sf"/>
</dbReference>
<evidence type="ECO:0000313" key="2">
    <source>
        <dbReference type="EMBL" id="MFC0676707.1"/>
    </source>
</evidence>
<evidence type="ECO:0000313" key="3">
    <source>
        <dbReference type="Proteomes" id="UP001589896"/>
    </source>
</evidence>
<dbReference type="Proteomes" id="UP001589896">
    <property type="component" value="Unassembled WGS sequence"/>
</dbReference>
<sequence>MIAVAFCVIHALSQRGARTSAVKPLNFGSRWSLPIALHIHVHLIGHHLGGLMLDPALPQNETRRLQVLQATGFLGPGLIDDLQPYVRIARALCNVPIAAVSLIDRDRQWFKAMDGLDVEGTPRRFSFCAHAILQKGVFYISDATHDERFADNPLVLGDPGIRFYAGCPLFIEDDLGMGALMVIDRRPRTLDADTLLRLRDLADCVQRALSHRMRLAIGSCSVSHAPAGQCGFMA</sequence>
<evidence type="ECO:0000259" key="1">
    <source>
        <dbReference type="SMART" id="SM00065"/>
    </source>
</evidence>
<name>A0ABV6RJZ3_9GAMM</name>
<dbReference type="PANTHER" id="PTHR43102">
    <property type="entry name" value="SLR1143 PROTEIN"/>
    <property type="match status" value="1"/>
</dbReference>
<dbReference type="SUPFAM" id="SSF55781">
    <property type="entry name" value="GAF domain-like"/>
    <property type="match status" value="1"/>
</dbReference>
<dbReference type="EMBL" id="JBHLTG010000001">
    <property type="protein sequence ID" value="MFC0676707.1"/>
    <property type="molecule type" value="Genomic_DNA"/>
</dbReference>
<gene>
    <name evidence="2" type="ORF">ACFFGH_02415</name>
</gene>